<gene>
    <name evidence="2" type="ORF">M5K25_011004</name>
</gene>
<evidence type="ECO:0000256" key="1">
    <source>
        <dbReference type="SAM" id="Phobius"/>
    </source>
</evidence>
<accession>A0ABD0V2R3</accession>
<evidence type="ECO:0000313" key="3">
    <source>
        <dbReference type="Proteomes" id="UP001552299"/>
    </source>
</evidence>
<evidence type="ECO:0000313" key="2">
    <source>
        <dbReference type="EMBL" id="KAL0918953.1"/>
    </source>
</evidence>
<reference evidence="2 3" key="1">
    <citation type="journal article" date="2024" name="Plant Biotechnol. J.">
        <title>Dendrobium thyrsiflorum genome and its molecular insights into genes involved in important horticultural traits.</title>
        <authorList>
            <person name="Chen B."/>
            <person name="Wang J.Y."/>
            <person name="Zheng P.J."/>
            <person name="Li K.L."/>
            <person name="Liang Y.M."/>
            <person name="Chen X.F."/>
            <person name="Zhang C."/>
            <person name="Zhao X."/>
            <person name="He X."/>
            <person name="Zhang G.Q."/>
            <person name="Liu Z.J."/>
            <person name="Xu Q."/>
        </authorList>
    </citation>
    <scope>NUCLEOTIDE SEQUENCE [LARGE SCALE GENOMIC DNA]</scope>
    <source>
        <strain evidence="2">GZMU011</strain>
    </source>
</reference>
<protein>
    <submittedName>
        <fullName evidence="2">Uncharacterized protein</fullName>
    </submittedName>
</protein>
<proteinExistence type="predicted"/>
<keyword evidence="1" id="KW-0472">Membrane</keyword>
<keyword evidence="1" id="KW-1133">Transmembrane helix</keyword>
<keyword evidence="1" id="KW-0812">Transmembrane</keyword>
<dbReference type="EMBL" id="JANQDX010000009">
    <property type="protein sequence ID" value="KAL0918953.1"/>
    <property type="molecule type" value="Genomic_DNA"/>
</dbReference>
<feature type="transmembrane region" description="Helical" evidence="1">
    <location>
        <begin position="15"/>
        <end position="38"/>
    </location>
</feature>
<keyword evidence="3" id="KW-1185">Reference proteome</keyword>
<dbReference type="Proteomes" id="UP001552299">
    <property type="component" value="Unassembled WGS sequence"/>
</dbReference>
<organism evidence="2 3">
    <name type="scientific">Dendrobium thyrsiflorum</name>
    <name type="common">Pinecone-like raceme dendrobium</name>
    <name type="synonym">Orchid</name>
    <dbReference type="NCBI Taxonomy" id="117978"/>
    <lineage>
        <taxon>Eukaryota</taxon>
        <taxon>Viridiplantae</taxon>
        <taxon>Streptophyta</taxon>
        <taxon>Embryophyta</taxon>
        <taxon>Tracheophyta</taxon>
        <taxon>Spermatophyta</taxon>
        <taxon>Magnoliopsida</taxon>
        <taxon>Liliopsida</taxon>
        <taxon>Asparagales</taxon>
        <taxon>Orchidaceae</taxon>
        <taxon>Epidendroideae</taxon>
        <taxon>Malaxideae</taxon>
        <taxon>Dendrobiinae</taxon>
        <taxon>Dendrobium</taxon>
    </lineage>
</organism>
<comment type="caution">
    <text evidence="2">The sequence shown here is derived from an EMBL/GenBank/DDBJ whole genome shotgun (WGS) entry which is preliminary data.</text>
</comment>
<dbReference type="AlphaFoldDB" id="A0ABD0V2R3"/>
<sequence length="519" mass="59618">MNFKDHRRMVLVKYAFLYLPLILLTHSLVPMGILNNFGKMCRNFIRNKQNGNQGLHYVAWDVLCKAKIGEAMDFIQQLQKVIWNAKIKSGSSVTWEIIINGAKSLRPIVRWNVSIEYSINILKDVWIPDRSIDKWPKWQWNVDQLEKCFGTQLIDLIQQVELKTNESTKYNIALVYEASIEDYPEDNYWSWIKKLRLRPQVQIFLWHLFNNAIPSNDFLQYRRLLGHNVFPIGCLSVEDANHIAANYSKLIQGFQVPIFSSLAYYSKNLRRNKGKYGGVEDSFVFIAANVISFVSLSSLFLSIQKNWGVNQLSQLFSNFWHPPPLERLKALLECSEIIKEDSYLNLVSFAYLGYSLVGADGHPFLEEGCTRLDIISKRSYRTIHDRPGRYVHIGPSRVRSKFRTESSGRLVSGFELIVQDDVVSYRTILSNAWVRYNDRLDEQCLPRFSAFTGCGEKGSCGSLPGEGRLLRFSAGRRKIVAVLCRRKEEGSLPSLRSGEKGSVAVLCRRKEEGFSAITV</sequence>
<name>A0ABD0V2R3_DENTH</name>